<feature type="compositionally biased region" description="Basic and acidic residues" evidence="3">
    <location>
        <begin position="95"/>
        <end position="110"/>
    </location>
</feature>
<dbReference type="SUPFAM" id="SSF51735">
    <property type="entry name" value="NAD(P)-binding Rossmann-fold domains"/>
    <property type="match status" value="1"/>
</dbReference>
<evidence type="ECO:0000313" key="4">
    <source>
        <dbReference type="EMBL" id="USW49870.1"/>
    </source>
</evidence>
<evidence type="ECO:0000256" key="1">
    <source>
        <dbReference type="ARBA" id="ARBA00006484"/>
    </source>
</evidence>
<dbReference type="Proteomes" id="UP001056384">
    <property type="component" value="Chromosome 2"/>
</dbReference>
<feature type="compositionally biased region" description="Acidic residues" evidence="3">
    <location>
        <begin position="83"/>
        <end position="94"/>
    </location>
</feature>
<evidence type="ECO:0000313" key="5">
    <source>
        <dbReference type="Proteomes" id="UP001056384"/>
    </source>
</evidence>
<dbReference type="Gene3D" id="3.40.50.720">
    <property type="entry name" value="NAD(P)-binding Rossmann-like Domain"/>
    <property type="match status" value="1"/>
</dbReference>
<protein>
    <submittedName>
        <fullName evidence="4">Short-chain dehydrogenase/reductase SDR, NAD(P)-binding domain superfamily</fullName>
    </submittedName>
</protein>
<keyword evidence="2" id="KW-0560">Oxidoreductase</keyword>
<dbReference type="InterPro" id="IPR051911">
    <property type="entry name" value="SDR_oxidoreductase"/>
</dbReference>
<comment type="similarity">
    <text evidence="1">Belongs to the short-chain dehydrogenases/reductases (SDR) family.</text>
</comment>
<dbReference type="PRINTS" id="PR00081">
    <property type="entry name" value="GDHRDH"/>
</dbReference>
<dbReference type="GO" id="GO:0016491">
    <property type="term" value="F:oxidoreductase activity"/>
    <property type="evidence" value="ECO:0007669"/>
    <property type="project" value="UniProtKB-KW"/>
</dbReference>
<dbReference type="EMBL" id="CP099419">
    <property type="protein sequence ID" value="USW49870.1"/>
    <property type="molecule type" value="Genomic_DNA"/>
</dbReference>
<name>A0A9Q9ANX3_9PEZI</name>
<dbReference type="PANTHER" id="PTHR43976">
    <property type="entry name" value="SHORT CHAIN DEHYDROGENASE"/>
    <property type="match status" value="1"/>
</dbReference>
<evidence type="ECO:0000256" key="3">
    <source>
        <dbReference type="SAM" id="MobiDB-lite"/>
    </source>
</evidence>
<organism evidence="4 5">
    <name type="scientific">Septoria linicola</name>
    <dbReference type="NCBI Taxonomy" id="215465"/>
    <lineage>
        <taxon>Eukaryota</taxon>
        <taxon>Fungi</taxon>
        <taxon>Dikarya</taxon>
        <taxon>Ascomycota</taxon>
        <taxon>Pezizomycotina</taxon>
        <taxon>Dothideomycetes</taxon>
        <taxon>Dothideomycetidae</taxon>
        <taxon>Mycosphaerellales</taxon>
        <taxon>Mycosphaerellaceae</taxon>
        <taxon>Septoria</taxon>
    </lineage>
</organism>
<dbReference type="InterPro" id="IPR002347">
    <property type="entry name" value="SDR_fam"/>
</dbReference>
<reference evidence="4" key="1">
    <citation type="submission" date="2022-06" db="EMBL/GenBank/DDBJ databases">
        <title>Complete genome sequences of two strains of the flax pathogen Septoria linicola.</title>
        <authorList>
            <person name="Lapalu N."/>
            <person name="Simon A."/>
            <person name="Demenou B."/>
            <person name="Paumier D."/>
            <person name="Guillot M.-P."/>
            <person name="Gout L."/>
            <person name="Valade R."/>
        </authorList>
    </citation>
    <scope>NUCLEOTIDE SEQUENCE</scope>
    <source>
        <strain evidence="4">SE15195</strain>
    </source>
</reference>
<accession>A0A9Q9ANX3</accession>
<feature type="region of interest" description="Disordered" evidence="3">
    <location>
        <begin position="78"/>
        <end position="110"/>
    </location>
</feature>
<evidence type="ECO:0000256" key="2">
    <source>
        <dbReference type="ARBA" id="ARBA00023002"/>
    </source>
</evidence>
<dbReference type="InterPro" id="IPR036291">
    <property type="entry name" value="NAD(P)-bd_dom_sf"/>
</dbReference>
<proteinExistence type="inferred from homology"/>
<keyword evidence="5" id="KW-1185">Reference proteome</keyword>
<dbReference type="OrthoDB" id="1933717at2759"/>
<dbReference type="Pfam" id="PF00106">
    <property type="entry name" value="adh_short"/>
    <property type="match status" value="1"/>
</dbReference>
<dbReference type="AlphaFoldDB" id="A0A9Q9ANX3"/>
<sequence>MSAPNESKLPRTPKFPTHNAPRVWFLTCANSPIGISLCRHLLAHGDYVTAGVQPTEFEREEERSRDFKDFLEELSAPSAITDGQEDGDNLDDEDKGGRKEKSKERAEKEERERGLWKSRLRVVALDVRIMGQCQSAVAEAVRCFGRVDILFCCHSEIVVGTVEELSQSSRTLSLVKDQFETNFFGPVNIIKATLPIFREKKNGHIVLMTAVTGHLGTPGLSMYCASQWAIEGYCDSLAYEIAPFNIKVTIVQPNMEVNVLTHRITSAPPMACYTDENNPAPLSRNILSSLLDKIEGSAEPTTGDQLYSSDVKSLYAPLNRGMKERLVAETVHAVAAIGGHDNPPARHIVGVEGVTAVKEKLKTVSEELEDFVECSSAADIERHEEIQTPS</sequence>
<gene>
    <name evidence="4" type="ORF">Slin15195_G031890</name>
</gene>
<dbReference type="PANTHER" id="PTHR43976:SF16">
    <property type="entry name" value="SHORT-CHAIN DEHYDROGENASE_REDUCTASE FAMILY PROTEIN"/>
    <property type="match status" value="1"/>
</dbReference>